<evidence type="ECO:0000256" key="1">
    <source>
        <dbReference type="SAM" id="Phobius"/>
    </source>
</evidence>
<accession>A0A644Y220</accession>
<reference evidence="2" key="1">
    <citation type="submission" date="2019-08" db="EMBL/GenBank/DDBJ databases">
        <authorList>
            <person name="Kucharzyk K."/>
            <person name="Murdoch R.W."/>
            <person name="Higgins S."/>
            <person name="Loffler F."/>
        </authorList>
    </citation>
    <scope>NUCLEOTIDE SEQUENCE</scope>
</reference>
<protein>
    <recommendedName>
        <fullName evidence="3">Histidine kinase</fullName>
    </recommendedName>
</protein>
<feature type="transmembrane region" description="Helical" evidence="1">
    <location>
        <begin position="80"/>
        <end position="99"/>
    </location>
</feature>
<name>A0A644Y220_9ZZZZ</name>
<evidence type="ECO:0000313" key="2">
    <source>
        <dbReference type="EMBL" id="MPM22187.1"/>
    </source>
</evidence>
<organism evidence="2">
    <name type="scientific">bioreactor metagenome</name>
    <dbReference type="NCBI Taxonomy" id="1076179"/>
    <lineage>
        <taxon>unclassified sequences</taxon>
        <taxon>metagenomes</taxon>
        <taxon>ecological metagenomes</taxon>
    </lineage>
</organism>
<evidence type="ECO:0008006" key="3">
    <source>
        <dbReference type="Google" id="ProtNLM"/>
    </source>
</evidence>
<gene>
    <name evidence="2" type="ORF">SDC9_68638</name>
</gene>
<keyword evidence="1" id="KW-1133">Transmembrane helix</keyword>
<sequence>MSEIKVNKLDFILWIKTGILSRVFYFVALLILLIPAAIVIITDVPFSSSSSKIFICTALGFIIMGKLLTLLKKNKGDKSIPVDIGVLIGILIVFISRVLK</sequence>
<dbReference type="EMBL" id="VSSQ01003754">
    <property type="protein sequence ID" value="MPM22187.1"/>
    <property type="molecule type" value="Genomic_DNA"/>
</dbReference>
<keyword evidence="1" id="KW-0472">Membrane</keyword>
<keyword evidence="1" id="KW-0812">Transmembrane</keyword>
<comment type="caution">
    <text evidence="2">The sequence shown here is derived from an EMBL/GenBank/DDBJ whole genome shotgun (WGS) entry which is preliminary data.</text>
</comment>
<feature type="transmembrane region" description="Helical" evidence="1">
    <location>
        <begin position="23"/>
        <end position="44"/>
    </location>
</feature>
<proteinExistence type="predicted"/>
<dbReference type="AlphaFoldDB" id="A0A644Y220"/>